<dbReference type="Pfam" id="PF01504">
    <property type="entry name" value="PIP5K"/>
    <property type="match status" value="1"/>
</dbReference>
<feature type="domain" description="PIPK" evidence="2">
    <location>
        <begin position="1"/>
        <end position="346"/>
    </location>
</feature>
<keyword evidence="1" id="KW-0418">Kinase</keyword>
<dbReference type="PANTHER" id="PTHR23086">
    <property type="entry name" value="PHOSPHATIDYLINOSITOL-4-PHOSPHATE 5-KINASE"/>
    <property type="match status" value="1"/>
</dbReference>
<accession>A0ABR0F4T8</accession>
<dbReference type="EMBL" id="JAXOVC010000001">
    <property type="protein sequence ID" value="KAK4508715.1"/>
    <property type="molecule type" value="Genomic_DNA"/>
</dbReference>
<dbReference type="InterPro" id="IPR027484">
    <property type="entry name" value="PInositol-4-P-5-kinase_N"/>
</dbReference>
<organism evidence="3 4">
    <name type="scientific">Zasmidium cellare</name>
    <name type="common">Wine cellar mold</name>
    <name type="synonym">Racodium cellare</name>
    <dbReference type="NCBI Taxonomy" id="395010"/>
    <lineage>
        <taxon>Eukaryota</taxon>
        <taxon>Fungi</taxon>
        <taxon>Dikarya</taxon>
        <taxon>Ascomycota</taxon>
        <taxon>Pezizomycotina</taxon>
        <taxon>Dothideomycetes</taxon>
        <taxon>Dothideomycetidae</taxon>
        <taxon>Mycosphaerellales</taxon>
        <taxon>Mycosphaerellaceae</taxon>
        <taxon>Zasmidium</taxon>
    </lineage>
</organism>
<keyword evidence="4" id="KW-1185">Reference proteome</keyword>
<dbReference type="Gene3D" id="3.30.810.10">
    <property type="entry name" value="2-Layer Sandwich"/>
    <property type="match status" value="1"/>
</dbReference>
<sequence length="352" mass="40014">MARRQKIIAHSVTYSILRSDQKRKSLLARIPSFFWIYWLNFDCVREDLFKALRETWQIDEEEYRKAFGADSKDAAGLKPIGTLQYHTTLLLASELIVYAGDMGYSGSTFFTTTNNTYLVKSIPRHFESSFFKNDLLLPYAEYMHDNPSSLLVRITDFLACNQWSLGTALSLAPTHHIIMENIKTGEGEGWETYDLKPMSYFYPERDVAGGVLTSEATKSKLADDFNEKISLSVDDAAEFTLQLQKDTAFLAAHNAVDYSLFLIRIPSSTSTPSPPTWRTGIPSSDGKWIYRAAILDFFWAKHKVHAKAMTGLIKAYNTVDRQGPMSVTTESGEYRERFLKMCTEMVETGRGE</sequence>
<dbReference type="InterPro" id="IPR027483">
    <property type="entry name" value="PInositol-4-P-4/5-kinase_C_sf"/>
</dbReference>
<gene>
    <name evidence="3" type="ORF">PRZ48_002454</name>
</gene>
<dbReference type="PANTHER" id="PTHR23086:SF126">
    <property type="entry name" value="PIPK DOMAIN-CONTAINING PROTEIN"/>
    <property type="match status" value="1"/>
</dbReference>
<keyword evidence="1" id="KW-0547">Nucleotide-binding</keyword>
<dbReference type="SMART" id="SM00330">
    <property type="entry name" value="PIPKc"/>
    <property type="match status" value="1"/>
</dbReference>
<protein>
    <recommendedName>
        <fullName evidence="2">PIPK domain-containing protein</fullName>
    </recommendedName>
</protein>
<comment type="caution">
    <text evidence="3">The sequence shown here is derived from an EMBL/GenBank/DDBJ whole genome shotgun (WGS) entry which is preliminary data.</text>
</comment>
<evidence type="ECO:0000313" key="3">
    <source>
        <dbReference type="EMBL" id="KAK4508715.1"/>
    </source>
</evidence>
<dbReference type="Proteomes" id="UP001305779">
    <property type="component" value="Unassembled WGS sequence"/>
</dbReference>
<dbReference type="SUPFAM" id="SSF56104">
    <property type="entry name" value="SAICAR synthase-like"/>
    <property type="match status" value="1"/>
</dbReference>
<dbReference type="InterPro" id="IPR002498">
    <property type="entry name" value="PInositol-4-P-4/5-kinase_core"/>
</dbReference>
<keyword evidence="1" id="KW-0808">Transferase</keyword>
<evidence type="ECO:0000256" key="1">
    <source>
        <dbReference type="PROSITE-ProRule" id="PRU00781"/>
    </source>
</evidence>
<dbReference type="Gene3D" id="3.30.800.10">
    <property type="entry name" value="Phosphatidylinositol Phosphate Kinase II Beta"/>
    <property type="match status" value="1"/>
</dbReference>
<keyword evidence="1" id="KW-0067">ATP-binding</keyword>
<name>A0ABR0F4T8_ZASCE</name>
<evidence type="ECO:0000313" key="4">
    <source>
        <dbReference type="Proteomes" id="UP001305779"/>
    </source>
</evidence>
<proteinExistence type="predicted"/>
<reference evidence="3 4" key="1">
    <citation type="journal article" date="2023" name="G3 (Bethesda)">
        <title>A chromosome-level genome assembly of Zasmidium syzygii isolated from banana leaves.</title>
        <authorList>
            <person name="van Westerhoven A.C."/>
            <person name="Mehrabi R."/>
            <person name="Talebi R."/>
            <person name="Steentjes M.B.F."/>
            <person name="Corcolon B."/>
            <person name="Chong P.A."/>
            <person name="Kema G.H.J."/>
            <person name="Seidl M.F."/>
        </authorList>
    </citation>
    <scope>NUCLEOTIDE SEQUENCE [LARGE SCALE GENOMIC DNA]</scope>
    <source>
        <strain evidence="3 4">P124</strain>
    </source>
</reference>
<dbReference type="PROSITE" id="PS51455">
    <property type="entry name" value="PIPK"/>
    <property type="match status" value="1"/>
</dbReference>
<evidence type="ECO:0000259" key="2">
    <source>
        <dbReference type="PROSITE" id="PS51455"/>
    </source>
</evidence>
<dbReference type="InterPro" id="IPR023610">
    <property type="entry name" value="PInositol-4/5-P-5/4-kinase"/>
</dbReference>